<keyword evidence="4" id="KW-0597">Phosphoprotein</keyword>
<keyword evidence="8" id="KW-0418">Kinase</keyword>
<dbReference type="Pfam" id="PF03610">
    <property type="entry name" value="EIIA-man"/>
    <property type="match status" value="1"/>
</dbReference>
<dbReference type="Gene3D" id="3.40.50.510">
    <property type="entry name" value="Phosphotransferase system, mannose-type IIA component"/>
    <property type="match status" value="1"/>
</dbReference>
<dbReference type="PANTHER" id="PTHR33799:SF1">
    <property type="entry name" value="PTS SYSTEM MANNOSE-SPECIFIC EIIAB COMPONENT-RELATED"/>
    <property type="match status" value="1"/>
</dbReference>
<evidence type="ECO:0000256" key="7">
    <source>
        <dbReference type="ARBA" id="ARBA00022683"/>
    </source>
</evidence>
<evidence type="ECO:0000256" key="4">
    <source>
        <dbReference type="ARBA" id="ARBA00022553"/>
    </source>
</evidence>
<keyword evidence="5" id="KW-0762">Sugar transport</keyword>
<comment type="caution">
    <text evidence="10">The sequence shown here is derived from an EMBL/GenBank/DDBJ whole genome shotgun (WGS) entry which is preliminary data.</text>
</comment>
<proteinExistence type="predicted"/>
<keyword evidence="11" id="KW-1185">Reference proteome</keyword>
<protein>
    <submittedName>
        <fullName evidence="10">PTS system fructose IIA component</fullName>
    </submittedName>
</protein>
<name>A0AB72Z8Z5_LISIO</name>
<dbReference type="GO" id="GO:0016773">
    <property type="term" value="F:phosphotransferase activity, alcohol group as acceptor"/>
    <property type="evidence" value="ECO:0007669"/>
    <property type="project" value="InterPro"/>
</dbReference>
<dbReference type="GO" id="GO:0009401">
    <property type="term" value="P:phosphoenolpyruvate-dependent sugar phosphotransferase system"/>
    <property type="evidence" value="ECO:0007669"/>
    <property type="project" value="UniProtKB-KW"/>
</dbReference>
<keyword evidence="2" id="KW-0813">Transport</keyword>
<evidence type="ECO:0000256" key="3">
    <source>
        <dbReference type="ARBA" id="ARBA00022490"/>
    </source>
</evidence>
<evidence type="ECO:0000256" key="1">
    <source>
        <dbReference type="ARBA" id="ARBA00004496"/>
    </source>
</evidence>
<dbReference type="PANTHER" id="PTHR33799">
    <property type="entry name" value="PTS PERMEASE-RELATED-RELATED"/>
    <property type="match status" value="1"/>
</dbReference>
<evidence type="ECO:0000256" key="6">
    <source>
        <dbReference type="ARBA" id="ARBA00022679"/>
    </source>
</evidence>
<evidence type="ECO:0000256" key="2">
    <source>
        <dbReference type="ARBA" id="ARBA00022448"/>
    </source>
</evidence>
<dbReference type="CDD" id="cd00006">
    <property type="entry name" value="PTS_IIA_man"/>
    <property type="match status" value="1"/>
</dbReference>
<feature type="domain" description="PTS EIIA type-4" evidence="9">
    <location>
        <begin position="15"/>
        <end position="138"/>
    </location>
</feature>
<evidence type="ECO:0000313" key="11">
    <source>
        <dbReference type="Proteomes" id="UP000003597"/>
    </source>
</evidence>
<keyword evidence="3" id="KW-0963">Cytoplasm</keyword>
<keyword evidence="6" id="KW-0808">Transferase</keyword>
<sequence>MDASYPRFKEEIFMPVAIIIGTHGEAARELLKSAEMIIGKQDNVEFITFVPGENTDTLITKYKEKLDKLDTSEGVIFMVDLFGGSPYNASSQIALPEENMDVITGVNIPMLLETLSMRAASNQKDLVKTAITAGSDGVKSLKASLPKKETEVGEDDL</sequence>
<dbReference type="GO" id="GO:0005737">
    <property type="term" value="C:cytoplasm"/>
    <property type="evidence" value="ECO:0007669"/>
    <property type="project" value="UniProtKB-SubCell"/>
</dbReference>
<dbReference type="GO" id="GO:0016020">
    <property type="term" value="C:membrane"/>
    <property type="evidence" value="ECO:0007669"/>
    <property type="project" value="InterPro"/>
</dbReference>
<evidence type="ECO:0000259" key="9">
    <source>
        <dbReference type="PROSITE" id="PS51096"/>
    </source>
</evidence>
<dbReference type="InterPro" id="IPR013789">
    <property type="entry name" value="PTS_EIIA_man"/>
</dbReference>
<comment type="subcellular location">
    <subcellularLocation>
        <location evidence="1">Cytoplasm</location>
    </subcellularLocation>
</comment>
<dbReference type="GO" id="GO:0016301">
    <property type="term" value="F:kinase activity"/>
    <property type="evidence" value="ECO:0007669"/>
    <property type="project" value="UniProtKB-KW"/>
</dbReference>
<evidence type="ECO:0000313" key="10">
    <source>
        <dbReference type="EMBL" id="EHN61455.1"/>
    </source>
</evidence>
<dbReference type="SUPFAM" id="SSF53062">
    <property type="entry name" value="PTS system fructose IIA component-like"/>
    <property type="match status" value="1"/>
</dbReference>
<organism evidence="10 11">
    <name type="scientific">Listeria innocua ATCC 33091</name>
    <dbReference type="NCBI Taxonomy" id="1002366"/>
    <lineage>
        <taxon>Bacteria</taxon>
        <taxon>Bacillati</taxon>
        <taxon>Bacillota</taxon>
        <taxon>Bacilli</taxon>
        <taxon>Bacillales</taxon>
        <taxon>Listeriaceae</taxon>
        <taxon>Listeria</taxon>
    </lineage>
</organism>
<keyword evidence="7" id="KW-0598">Phosphotransferase system</keyword>
<dbReference type="InterPro" id="IPR036662">
    <property type="entry name" value="PTS_EIIA_man-typ_sf"/>
</dbReference>
<dbReference type="AlphaFoldDB" id="A0AB72Z8Z5"/>
<gene>
    <name evidence="10" type="ORF">HMPREF0557_01464</name>
</gene>
<dbReference type="InterPro" id="IPR033887">
    <property type="entry name" value="PTS_IIA_man"/>
</dbReference>
<reference evidence="10 11" key="1">
    <citation type="submission" date="2011-08" db="EMBL/GenBank/DDBJ databases">
        <authorList>
            <person name="Weinstock G."/>
            <person name="Sodergren E."/>
            <person name="Clifton S."/>
            <person name="Fulton L."/>
            <person name="Fulton B."/>
            <person name="Courtney L."/>
            <person name="Fronick C."/>
            <person name="Harrison M."/>
            <person name="Strong C."/>
            <person name="Farmer C."/>
            <person name="Delahaunty K."/>
            <person name="Markovic C."/>
            <person name="Hall O."/>
            <person name="Minx P."/>
            <person name="Tomlinson C."/>
            <person name="Mitreva M."/>
            <person name="Hou S."/>
            <person name="Chen J."/>
            <person name="Wollam A."/>
            <person name="Pepin K.H."/>
            <person name="Johnson M."/>
            <person name="Bhonagiri V."/>
            <person name="Zhang X."/>
            <person name="Suruliraj S."/>
            <person name="Warren W."/>
            <person name="Chinwalla A."/>
            <person name="Mardis E.R."/>
            <person name="Wilson R.K."/>
        </authorList>
    </citation>
    <scope>NUCLEOTIDE SEQUENCE [LARGE SCALE GENOMIC DNA]</scope>
    <source>
        <strain evidence="10 11">ATCC 33091</strain>
    </source>
</reference>
<evidence type="ECO:0000256" key="5">
    <source>
        <dbReference type="ARBA" id="ARBA00022597"/>
    </source>
</evidence>
<dbReference type="Proteomes" id="UP000003597">
    <property type="component" value="Unassembled WGS sequence"/>
</dbReference>
<evidence type="ECO:0000256" key="8">
    <source>
        <dbReference type="ARBA" id="ARBA00022777"/>
    </source>
</evidence>
<dbReference type="InterPro" id="IPR004701">
    <property type="entry name" value="PTS_EIIA_man-typ"/>
</dbReference>
<dbReference type="InterPro" id="IPR051471">
    <property type="entry name" value="Bacterial_PTS_sugar_comp"/>
</dbReference>
<dbReference type="EMBL" id="AGCN01000031">
    <property type="protein sequence ID" value="EHN61455.1"/>
    <property type="molecule type" value="Genomic_DNA"/>
</dbReference>
<accession>A0AB72Z8Z5</accession>
<dbReference type="PROSITE" id="PS51096">
    <property type="entry name" value="PTS_EIIA_TYPE_4"/>
    <property type="match status" value="1"/>
</dbReference>
<dbReference type="NCBIfam" id="TIGR00824">
    <property type="entry name" value="EIIA-man"/>
    <property type="match status" value="1"/>
</dbReference>